<comment type="caution">
    <text evidence="4">The sequence shown here is derived from an EMBL/GenBank/DDBJ whole genome shotgun (WGS) entry which is preliminary data.</text>
</comment>
<comment type="catalytic activity">
    <reaction evidence="2">
        <text>DNA(n) + a 2'-deoxyribonucleoside 5'-triphosphate = DNA(n+1) + diphosphate</text>
        <dbReference type="Rhea" id="RHEA:22508"/>
        <dbReference type="Rhea" id="RHEA-COMP:17339"/>
        <dbReference type="Rhea" id="RHEA-COMP:17340"/>
        <dbReference type="ChEBI" id="CHEBI:33019"/>
        <dbReference type="ChEBI" id="CHEBI:61560"/>
        <dbReference type="ChEBI" id="CHEBI:173112"/>
        <dbReference type="EC" id="2.7.7.7"/>
    </reaction>
</comment>
<feature type="binding site" evidence="2">
    <location>
        <position position="9"/>
    </location>
    <ligand>
        <name>Mg(2+)</name>
        <dbReference type="ChEBI" id="CHEBI:18420"/>
    </ligand>
</feature>
<accession>A0A2H0VCV4</accession>
<dbReference type="Gene3D" id="3.40.1170.60">
    <property type="match status" value="1"/>
</dbReference>
<keyword evidence="2" id="KW-0963">Cytoplasm</keyword>
<dbReference type="PANTHER" id="PTHR11076">
    <property type="entry name" value="DNA REPAIR POLYMERASE UMUC / TRANSFERASE FAMILY MEMBER"/>
    <property type="match status" value="1"/>
</dbReference>
<dbReference type="GO" id="GO:0003887">
    <property type="term" value="F:DNA-directed DNA polymerase activity"/>
    <property type="evidence" value="ECO:0007669"/>
    <property type="project" value="UniProtKB-UniRule"/>
</dbReference>
<dbReference type="Pfam" id="PF00817">
    <property type="entry name" value="IMS"/>
    <property type="match status" value="1"/>
</dbReference>
<keyword evidence="2" id="KW-0238">DNA-binding</keyword>
<dbReference type="GO" id="GO:0009432">
    <property type="term" value="P:SOS response"/>
    <property type="evidence" value="ECO:0007669"/>
    <property type="project" value="TreeGrafter"/>
</dbReference>
<dbReference type="InterPro" id="IPR017961">
    <property type="entry name" value="DNA_pol_Y-fam_little_finger"/>
</dbReference>
<protein>
    <recommendedName>
        <fullName evidence="2">DNA polymerase IV</fullName>
        <shortName evidence="2">Pol IV</shortName>
        <ecNumber evidence="2">2.7.7.7</ecNumber>
    </recommendedName>
</protein>
<dbReference type="PROSITE" id="PS50173">
    <property type="entry name" value="UMUC"/>
    <property type="match status" value="1"/>
</dbReference>
<dbReference type="Gene3D" id="3.30.1490.100">
    <property type="entry name" value="DNA polymerase, Y-family, little finger domain"/>
    <property type="match status" value="1"/>
</dbReference>
<comment type="subunit">
    <text evidence="2">Monomer.</text>
</comment>
<proteinExistence type="inferred from homology"/>
<feature type="binding site" evidence="2">
    <location>
        <position position="102"/>
    </location>
    <ligand>
        <name>Mg(2+)</name>
        <dbReference type="ChEBI" id="CHEBI:18420"/>
    </ligand>
</feature>
<feature type="active site" evidence="2">
    <location>
        <position position="103"/>
    </location>
</feature>
<dbReference type="GO" id="GO:0003684">
    <property type="term" value="F:damaged DNA binding"/>
    <property type="evidence" value="ECO:0007669"/>
    <property type="project" value="InterPro"/>
</dbReference>
<keyword evidence="2" id="KW-0515">Mutator protein</keyword>
<evidence type="ECO:0000313" key="5">
    <source>
        <dbReference type="Proteomes" id="UP000230557"/>
    </source>
</evidence>
<dbReference type="InterPro" id="IPR043502">
    <property type="entry name" value="DNA/RNA_pol_sf"/>
</dbReference>
<dbReference type="Gene3D" id="3.30.70.270">
    <property type="match status" value="1"/>
</dbReference>
<dbReference type="EMBL" id="PFAJ01000055">
    <property type="protein sequence ID" value="PIR96901.1"/>
    <property type="molecule type" value="Genomic_DNA"/>
</dbReference>
<evidence type="ECO:0000313" key="4">
    <source>
        <dbReference type="EMBL" id="PIR96901.1"/>
    </source>
</evidence>
<dbReference type="CDD" id="cd03586">
    <property type="entry name" value="PolY_Pol_IV_kappa"/>
    <property type="match status" value="1"/>
</dbReference>
<comment type="cofactor">
    <cofactor evidence="2">
        <name>Mg(2+)</name>
        <dbReference type="ChEBI" id="CHEBI:18420"/>
    </cofactor>
    <text evidence="2">Binds 2 magnesium ions per subunit.</text>
</comment>
<keyword evidence="2" id="KW-0239">DNA-directed DNA polymerase</keyword>
<keyword evidence="2" id="KW-0460">Magnesium</keyword>
<dbReference type="SUPFAM" id="SSF56672">
    <property type="entry name" value="DNA/RNA polymerases"/>
    <property type="match status" value="1"/>
</dbReference>
<organism evidence="4 5">
    <name type="scientific">Candidatus Doudnabacteria bacterium CG10_big_fil_rev_8_21_14_0_10_41_10</name>
    <dbReference type="NCBI Taxonomy" id="1974551"/>
    <lineage>
        <taxon>Bacteria</taxon>
        <taxon>Candidatus Doudnaibacteriota</taxon>
    </lineage>
</organism>
<dbReference type="PANTHER" id="PTHR11076:SF33">
    <property type="entry name" value="DNA POLYMERASE KAPPA"/>
    <property type="match status" value="1"/>
</dbReference>
<evidence type="ECO:0000259" key="3">
    <source>
        <dbReference type="PROSITE" id="PS50173"/>
    </source>
</evidence>
<keyword evidence="2" id="KW-0235">DNA replication</keyword>
<feature type="domain" description="UmuC" evidence="3">
    <location>
        <begin position="5"/>
        <end position="215"/>
    </location>
</feature>
<reference evidence="5" key="1">
    <citation type="submission" date="2017-09" db="EMBL/GenBank/DDBJ databases">
        <title>Depth-based differentiation of microbial function through sediment-hosted aquifers and enrichment of novel symbionts in the deep terrestrial subsurface.</title>
        <authorList>
            <person name="Probst A.J."/>
            <person name="Ladd B."/>
            <person name="Jarett J.K."/>
            <person name="Geller-Mcgrath D.E."/>
            <person name="Sieber C.M.K."/>
            <person name="Emerson J.B."/>
            <person name="Anantharaman K."/>
            <person name="Thomas B.C."/>
            <person name="Malmstrom R."/>
            <person name="Stieglmeier M."/>
            <person name="Klingl A."/>
            <person name="Woyke T."/>
            <person name="Ryan C.M."/>
            <person name="Banfield J.F."/>
        </authorList>
    </citation>
    <scope>NUCLEOTIDE SEQUENCE [LARGE SCALE GENOMIC DNA]</scope>
</reference>
<evidence type="ECO:0000256" key="1">
    <source>
        <dbReference type="ARBA" id="ARBA00010945"/>
    </source>
</evidence>
<dbReference type="HAMAP" id="MF_01113">
    <property type="entry name" value="DNApol_IV"/>
    <property type="match status" value="1"/>
</dbReference>
<evidence type="ECO:0000256" key="2">
    <source>
        <dbReference type="HAMAP-Rule" id="MF_01113"/>
    </source>
</evidence>
<dbReference type="Gene3D" id="1.10.150.20">
    <property type="entry name" value="5' to 3' exonuclease, C-terminal subdomain"/>
    <property type="match status" value="1"/>
</dbReference>
<keyword evidence="2" id="KW-0227">DNA damage</keyword>
<keyword evidence="2" id="KW-0479">Metal-binding</keyword>
<dbReference type="EC" id="2.7.7.7" evidence="2"/>
<name>A0A2H0VCV4_9BACT</name>
<dbReference type="AlphaFoldDB" id="A0A2H0VCV4"/>
<dbReference type="SUPFAM" id="SSF100879">
    <property type="entry name" value="Lesion bypass DNA polymerase (Y-family), little finger domain"/>
    <property type="match status" value="1"/>
</dbReference>
<dbReference type="Proteomes" id="UP000230557">
    <property type="component" value="Unassembled WGS sequence"/>
</dbReference>
<keyword evidence="2" id="KW-0808">Transferase</keyword>
<dbReference type="GO" id="GO:0042276">
    <property type="term" value="P:error-prone translesion synthesis"/>
    <property type="evidence" value="ECO:0007669"/>
    <property type="project" value="TreeGrafter"/>
</dbReference>
<dbReference type="GO" id="GO:0006261">
    <property type="term" value="P:DNA-templated DNA replication"/>
    <property type="evidence" value="ECO:0007669"/>
    <property type="project" value="UniProtKB-UniRule"/>
</dbReference>
<comment type="similarity">
    <text evidence="1 2">Belongs to the DNA polymerase type-Y family.</text>
</comment>
<dbReference type="GO" id="GO:0005829">
    <property type="term" value="C:cytosol"/>
    <property type="evidence" value="ECO:0007669"/>
    <property type="project" value="TreeGrafter"/>
</dbReference>
<gene>
    <name evidence="2" type="primary">dinB</name>
    <name evidence="4" type="ORF">COT91_04255</name>
</gene>
<dbReference type="InterPro" id="IPR043128">
    <property type="entry name" value="Rev_trsase/Diguanyl_cyclase"/>
</dbReference>
<keyword evidence="2" id="KW-0234">DNA repair</keyword>
<dbReference type="InterPro" id="IPR022880">
    <property type="entry name" value="DNApol_IV"/>
</dbReference>
<comment type="subcellular location">
    <subcellularLocation>
        <location evidence="2">Cytoplasm</location>
    </subcellularLocation>
</comment>
<comment type="function">
    <text evidence="2">Poorly processive, error-prone DNA polymerase involved in untargeted mutagenesis. Copies undamaged DNA at stalled replication forks, which arise in vivo from mismatched or misaligned primer ends. These misaligned primers can be extended by PolIV. Exhibits no 3'-5' exonuclease (proofreading) activity. May be involved in translesional synthesis, in conjunction with the beta clamp from PolIII.</text>
</comment>
<dbReference type="InterPro" id="IPR036775">
    <property type="entry name" value="DNA_pol_Y-fam_lit_finger_sf"/>
</dbReference>
<sequence>MQGIIFHIDMNSYFATVEQQANPHLRGRPVGVCEHLGGIIIAASVEAKMLGIGTGTPVWEARKIYPKIVLLKVDPPKVRFITERFLKIFSDYTDLVERYSIDEAFLDFGIKTKILKDTCHPGLDPGSTRARKDPDCNQDDSTIWSDAILVALEIKQRIRREIGEWLTCSVGIGPNKLIAKIASNLQKPDGLTVVRPQDIEELYDKLSLTDIPGINVRMQARLSAHGIYTVKDLSRYPESKLRAEFGLVGHYLKQLGNFKSTRGIVLPGDEPVKSMGHAFTMSRASSDVREIEALIFKLSEKVARRLRQRNMWGSVVSCYVRFAKEKVPFSQRREPSQNFGRSHRIKDFINDGRLISREAIKIFNSSGIKAPVRMIGISVSGLVENFLDEPLFRRYKKSQWALDAMDKVNDKYGEFTLRRAALLDAKHLAGDTVGFGRLAR</sequence>
<feature type="site" description="Substrate discrimination" evidence="2">
    <location>
        <position position="14"/>
    </location>
</feature>
<dbReference type="Pfam" id="PF11799">
    <property type="entry name" value="IMS_C"/>
    <property type="match status" value="1"/>
</dbReference>
<keyword evidence="2" id="KW-0548">Nucleotidyltransferase</keyword>
<dbReference type="InterPro" id="IPR001126">
    <property type="entry name" value="UmuC"/>
</dbReference>
<dbReference type="GO" id="GO:0000287">
    <property type="term" value="F:magnesium ion binding"/>
    <property type="evidence" value="ECO:0007669"/>
    <property type="project" value="UniProtKB-UniRule"/>
</dbReference>
<dbReference type="GO" id="GO:0006281">
    <property type="term" value="P:DNA repair"/>
    <property type="evidence" value="ECO:0007669"/>
    <property type="project" value="UniProtKB-UniRule"/>
</dbReference>
<dbReference type="InterPro" id="IPR050116">
    <property type="entry name" value="DNA_polymerase-Y"/>
</dbReference>